<proteinExistence type="inferred from homology"/>
<protein>
    <recommendedName>
        <fullName evidence="6">Translation initiation factor 3 N-terminal domain-containing protein</fullName>
    </recommendedName>
</protein>
<evidence type="ECO:0008006" key="6">
    <source>
        <dbReference type="Google" id="ProtNLM"/>
    </source>
</evidence>
<evidence type="ECO:0000256" key="1">
    <source>
        <dbReference type="ARBA" id="ARBA00005439"/>
    </source>
</evidence>
<dbReference type="Gene3D" id="3.10.20.80">
    <property type="entry name" value="Translation initiation factor 3 (IF-3), N-terminal domain"/>
    <property type="match status" value="1"/>
</dbReference>
<dbReference type="GO" id="GO:0043022">
    <property type="term" value="F:ribosome binding"/>
    <property type="evidence" value="ECO:0007669"/>
    <property type="project" value="TreeGrafter"/>
</dbReference>
<keyword evidence="2" id="KW-0396">Initiation factor</keyword>
<dbReference type="AlphaFoldDB" id="A0A5C3NFV1"/>
<reference evidence="4 5" key="1">
    <citation type="journal article" date="2019" name="Nat. Ecol. Evol.">
        <title>Megaphylogeny resolves global patterns of mushroom evolution.</title>
        <authorList>
            <person name="Varga T."/>
            <person name="Krizsan K."/>
            <person name="Foldi C."/>
            <person name="Dima B."/>
            <person name="Sanchez-Garcia M."/>
            <person name="Sanchez-Ramirez S."/>
            <person name="Szollosi G.J."/>
            <person name="Szarkandi J.G."/>
            <person name="Papp V."/>
            <person name="Albert L."/>
            <person name="Andreopoulos W."/>
            <person name="Angelini C."/>
            <person name="Antonin V."/>
            <person name="Barry K.W."/>
            <person name="Bougher N.L."/>
            <person name="Buchanan P."/>
            <person name="Buyck B."/>
            <person name="Bense V."/>
            <person name="Catcheside P."/>
            <person name="Chovatia M."/>
            <person name="Cooper J."/>
            <person name="Damon W."/>
            <person name="Desjardin D."/>
            <person name="Finy P."/>
            <person name="Geml J."/>
            <person name="Haridas S."/>
            <person name="Hughes K."/>
            <person name="Justo A."/>
            <person name="Karasinski D."/>
            <person name="Kautmanova I."/>
            <person name="Kiss B."/>
            <person name="Kocsube S."/>
            <person name="Kotiranta H."/>
            <person name="LaButti K.M."/>
            <person name="Lechner B.E."/>
            <person name="Liimatainen K."/>
            <person name="Lipzen A."/>
            <person name="Lukacs Z."/>
            <person name="Mihaltcheva S."/>
            <person name="Morgado L.N."/>
            <person name="Niskanen T."/>
            <person name="Noordeloos M.E."/>
            <person name="Ohm R.A."/>
            <person name="Ortiz-Santana B."/>
            <person name="Ovrebo C."/>
            <person name="Racz N."/>
            <person name="Riley R."/>
            <person name="Savchenko A."/>
            <person name="Shiryaev A."/>
            <person name="Soop K."/>
            <person name="Spirin V."/>
            <person name="Szebenyi C."/>
            <person name="Tomsovsky M."/>
            <person name="Tulloss R.E."/>
            <person name="Uehling J."/>
            <person name="Grigoriev I.V."/>
            <person name="Vagvolgyi C."/>
            <person name="Papp T."/>
            <person name="Martin F.M."/>
            <person name="Miettinen O."/>
            <person name="Hibbett D.S."/>
            <person name="Nagy L.G."/>
        </authorList>
    </citation>
    <scope>NUCLEOTIDE SEQUENCE [LARGE SCALE GENOMIC DNA]</scope>
    <source>
        <strain evidence="4 5">OMC1185</strain>
    </source>
</reference>
<dbReference type="OrthoDB" id="21573at2759"/>
<dbReference type="GO" id="GO:0003743">
    <property type="term" value="F:translation initiation factor activity"/>
    <property type="evidence" value="ECO:0007669"/>
    <property type="project" value="UniProtKB-KW"/>
</dbReference>
<gene>
    <name evidence="4" type="ORF">OE88DRAFT_1731822</name>
</gene>
<dbReference type="EMBL" id="ML213504">
    <property type="protein sequence ID" value="TFK56210.1"/>
    <property type="molecule type" value="Genomic_DNA"/>
</dbReference>
<organism evidence="4 5">
    <name type="scientific">Heliocybe sulcata</name>
    <dbReference type="NCBI Taxonomy" id="5364"/>
    <lineage>
        <taxon>Eukaryota</taxon>
        <taxon>Fungi</taxon>
        <taxon>Dikarya</taxon>
        <taxon>Basidiomycota</taxon>
        <taxon>Agaricomycotina</taxon>
        <taxon>Agaricomycetes</taxon>
        <taxon>Gloeophyllales</taxon>
        <taxon>Gloeophyllaceae</taxon>
        <taxon>Heliocybe</taxon>
    </lineage>
</organism>
<dbReference type="Proteomes" id="UP000305948">
    <property type="component" value="Unassembled WGS sequence"/>
</dbReference>
<comment type="similarity">
    <text evidence="1">Belongs to the IF-3 family.</text>
</comment>
<dbReference type="GO" id="GO:0070124">
    <property type="term" value="P:mitochondrial translational initiation"/>
    <property type="evidence" value="ECO:0007669"/>
    <property type="project" value="TreeGrafter"/>
</dbReference>
<keyword evidence="3" id="KW-0648">Protein biosynthesis</keyword>
<dbReference type="STRING" id="5364.A0A5C3NFV1"/>
<keyword evidence="5" id="KW-1185">Reference proteome</keyword>
<dbReference type="GO" id="GO:0005739">
    <property type="term" value="C:mitochondrion"/>
    <property type="evidence" value="ECO:0007669"/>
    <property type="project" value="TreeGrafter"/>
</dbReference>
<dbReference type="GO" id="GO:0032790">
    <property type="term" value="P:ribosome disassembly"/>
    <property type="evidence" value="ECO:0007669"/>
    <property type="project" value="TreeGrafter"/>
</dbReference>
<accession>A0A5C3NFV1</accession>
<evidence type="ECO:0000256" key="3">
    <source>
        <dbReference type="ARBA" id="ARBA00022917"/>
    </source>
</evidence>
<dbReference type="InterPro" id="IPR036788">
    <property type="entry name" value="T_IF-3_C_sf"/>
</dbReference>
<dbReference type="SUPFAM" id="SSF55200">
    <property type="entry name" value="Translation initiation factor IF3, C-terminal domain"/>
    <property type="match status" value="1"/>
</dbReference>
<dbReference type="InterPro" id="IPR036787">
    <property type="entry name" value="T_IF-3_N_sf"/>
</dbReference>
<evidence type="ECO:0000313" key="4">
    <source>
        <dbReference type="EMBL" id="TFK56210.1"/>
    </source>
</evidence>
<evidence type="ECO:0000256" key="2">
    <source>
        <dbReference type="ARBA" id="ARBA00022540"/>
    </source>
</evidence>
<evidence type="ECO:0000313" key="5">
    <source>
        <dbReference type="Proteomes" id="UP000305948"/>
    </source>
</evidence>
<name>A0A5C3NFV1_9AGAM</name>
<sequence length="206" mass="23768">MSRPAGRLPSTSRVAERAIWLGAPLSHAPRRLASSAANDDPPRNEKIPYRTVRLVDPETSKLLAPTPLTELLKVFDDNKFFLELVATNPEPIVKLVNKREARQRRLEARKQERTTKKDEKEIQMTWKIAGGDLSHKLKKVRQELEKGNRINLVYALKKGQQLPTPQEKDNIVRGTLDQLEDIAREWKPREQAPRLTVIYLEKKKEK</sequence>
<dbReference type="Gene3D" id="3.30.110.10">
    <property type="entry name" value="Translation initiation factor 3 (IF-3), C-terminal domain"/>
    <property type="match status" value="1"/>
</dbReference>
<dbReference type="PANTHER" id="PTHR10938">
    <property type="entry name" value="TRANSLATION INITIATION FACTOR IF-3"/>
    <property type="match status" value="1"/>
</dbReference>
<dbReference type="PANTHER" id="PTHR10938:SF0">
    <property type="entry name" value="TRANSLATION INITIATION FACTOR IF-3, MITOCHONDRIAL"/>
    <property type="match status" value="1"/>
</dbReference>
<dbReference type="InterPro" id="IPR001288">
    <property type="entry name" value="Translation_initiation_fac_3"/>
</dbReference>